<feature type="region of interest" description="Disordered" evidence="1">
    <location>
        <begin position="324"/>
        <end position="658"/>
    </location>
</feature>
<feature type="compositionally biased region" description="Polar residues" evidence="1">
    <location>
        <begin position="374"/>
        <end position="391"/>
    </location>
</feature>
<keyword evidence="3" id="KW-1185">Reference proteome</keyword>
<gene>
    <name evidence="2" type="ORF">SEPMUDRAFT_152150</name>
</gene>
<dbReference type="OMA" id="EMAHSSA"/>
<feature type="region of interest" description="Disordered" evidence="1">
    <location>
        <begin position="1"/>
        <end position="140"/>
    </location>
</feature>
<proteinExistence type="predicted"/>
<dbReference type="AlphaFoldDB" id="M3ASM8"/>
<feature type="compositionally biased region" description="Low complexity" evidence="1">
    <location>
        <begin position="620"/>
        <end position="630"/>
    </location>
</feature>
<dbReference type="HOGENOM" id="CLU_407102_0_0_1"/>
<dbReference type="eggNOG" id="ENOG502SPY3">
    <property type="taxonomic scope" value="Eukaryota"/>
</dbReference>
<reference evidence="2 3" key="1">
    <citation type="journal article" date="2012" name="PLoS Pathog.">
        <title>Diverse lifestyles and strategies of plant pathogenesis encoded in the genomes of eighteen Dothideomycetes fungi.</title>
        <authorList>
            <person name="Ohm R.A."/>
            <person name="Feau N."/>
            <person name="Henrissat B."/>
            <person name="Schoch C.L."/>
            <person name="Horwitz B.A."/>
            <person name="Barry K.W."/>
            <person name="Condon B.J."/>
            <person name="Copeland A.C."/>
            <person name="Dhillon B."/>
            <person name="Glaser F."/>
            <person name="Hesse C.N."/>
            <person name="Kosti I."/>
            <person name="LaButti K."/>
            <person name="Lindquist E.A."/>
            <person name="Lucas S."/>
            <person name="Salamov A.A."/>
            <person name="Bradshaw R.E."/>
            <person name="Ciuffetti L."/>
            <person name="Hamelin R.C."/>
            <person name="Kema G.H.J."/>
            <person name="Lawrence C."/>
            <person name="Scott J.A."/>
            <person name="Spatafora J.W."/>
            <person name="Turgeon B.G."/>
            <person name="de Wit P.J.G.M."/>
            <person name="Zhong S."/>
            <person name="Goodwin S.B."/>
            <person name="Grigoriev I.V."/>
        </authorList>
    </citation>
    <scope>NUCLEOTIDE SEQUENCE [LARGE SCALE GENOMIC DNA]</scope>
    <source>
        <strain evidence="2 3">SO2202</strain>
    </source>
</reference>
<protein>
    <submittedName>
        <fullName evidence="2">Uncharacterized protein</fullName>
    </submittedName>
</protein>
<dbReference type="Proteomes" id="UP000016931">
    <property type="component" value="Unassembled WGS sequence"/>
</dbReference>
<feature type="region of interest" description="Disordered" evidence="1">
    <location>
        <begin position="170"/>
        <end position="191"/>
    </location>
</feature>
<feature type="region of interest" description="Disordered" evidence="1">
    <location>
        <begin position="206"/>
        <end position="246"/>
    </location>
</feature>
<feature type="region of interest" description="Disordered" evidence="1">
    <location>
        <begin position="260"/>
        <end position="305"/>
    </location>
</feature>
<organism evidence="2 3">
    <name type="scientific">Sphaerulina musiva (strain SO2202)</name>
    <name type="common">Poplar stem canker fungus</name>
    <name type="synonym">Septoria musiva</name>
    <dbReference type="NCBI Taxonomy" id="692275"/>
    <lineage>
        <taxon>Eukaryota</taxon>
        <taxon>Fungi</taxon>
        <taxon>Dikarya</taxon>
        <taxon>Ascomycota</taxon>
        <taxon>Pezizomycotina</taxon>
        <taxon>Dothideomycetes</taxon>
        <taxon>Dothideomycetidae</taxon>
        <taxon>Mycosphaerellales</taxon>
        <taxon>Mycosphaerellaceae</taxon>
        <taxon>Sphaerulina</taxon>
    </lineage>
</organism>
<dbReference type="GeneID" id="27904409"/>
<feature type="compositionally biased region" description="Basic and acidic residues" evidence="1">
    <location>
        <begin position="631"/>
        <end position="658"/>
    </location>
</feature>
<feature type="compositionally biased region" description="Low complexity" evidence="1">
    <location>
        <begin position="330"/>
        <end position="343"/>
    </location>
</feature>
<feature type="compositionally biased region" description="Basic and acidic residues" evidence="1">
    <location>
        <begin position="452"/>
        <end position="467"/>
    </location>
</feature>
<sequence length="694" mass="73586">MSIRITRAKAAAVAERQQQQHVDEDALLDLHSAPQDHTPLHDISPNSASQRHAAHVEKEDTIFEKRAKKGARNDSKNTNTLDASTTSAAPDDGSAVMPDEVEMAHSSATQAASDEPVEDVPEVEALHSTGRDIRPTTPPFDAVRLNAGTIHRSTLDVSCAGQDARDKALGVSQRTSVGRETKGNGHTQEPVQTAAVDQVTKVSPEPLISSPRETMPNVLQQTPTKSSGAVKPTHNVASLEPGDMDENGEYDRLEKAVIEASTPPKLNSNSPLIPAASTPSYNHPKSAVLSASKSSRNSVSTLPNDPIEALDAQDEAIEKISAEVPVMQDSPQKPQSKKSVPPVRLTKASQARISLAHGLPDAPSRVPSIGRPKQSMSQSSAKRVMSASSAKSDGDAVDEAPAVKKEVVIPHSKPRPMSMQFKPPPPPAKSTKAPTKSNFQLPGEAVAAKFKAAREARQQKEAEEQKKKAFKARPAPDMNKTPAVRQTSTSKARESIMNPGKPLAASANDSRPKSVATSRPATTGRPATGNAKPGPTIRHSTASKPSTARLSVAPGKAKDLAVTKRPVSMMGTSTSKARPATVLGMSSRPRLSLAPKPNPPAADSTRPTFQAGKGKEVFNRAAEAKASAQQQKREKEEAAKKARLEASERSRQLSRDWAEKQRMKKLGLKPDLTAAAADPAATTLAHAPNVAAAS</sequence>
<accession>M3ASM8</accession>
<dbReference type="RefSeq" id="XP_016756625.1">
    <property type="nucleotide sequence ID" value="XM_016907272.1"/>
</dbReference>
<evidence type="ECO:0000313" key="3">
    <source>
        <dbReference type="Proteomes" id="UP000016931"/>
    </source>
</evidence>
<feature type="compositionally biased region" description="Polar residues" evidence="1">
    <location>
        <begin position="538"/>
        <end position="549"/>
    </location>
</feature>
<name>M3ASM8_SPHMS</name>
<feature type="compositionally biased region" description="Basic and acidic residues" evidence="1">
    <location>
        <begin position="54"/>
        <end position="75"/>
    </location>
</feature>
<feature type="compositionally biased region" description="Polar residues" evidence="1">
    <location>
        <begin position="217"/>
        <end position="227"/>
    </location>
</feature>
<evidence type="ECO:0000256" key="1">
    <source>
        <dbReference type="SAM" id="MobiDB-lite"/>
    </source>
</evidence>
<feature type="compositionally biased region" description="Polar residues" evidence="1">
    <location>
        <begin position="76"/>
        <end position="88"/>
    </location>
</feature>
<dbReference type="EMBL" id="KB456271">
    <property type="protein sequence ID" value="EMF08504.1"/>
    <property type="molecule type" value="Genomic_DNA"/>
</dbReference>
<feature type="compositionally biased region" description="Polar residues" evidence="1">
    <location>
        <begin position="264"/>
        <end position="303"/>
    </location>
</feature>
<evidence type="ECO:0000313" key="2">
    <source>
        <dbReference type="EMBL" id="EMF08504.1"/>
    </source>
</evidence>
<dbReference type="OrthoDB" id="3946796at2759"/>